<feature type="compositionally biased region" description="Basic and acidic residues" evidence="1">
    <location>
        <begin position="243"/>
        <end position="254"/>
    </location>
</feature>
<protein>
    <submittedName>
        <fullName evidence="2">Uncharacterized protein</fullName>
    </submittedName>
</protein>
<proteinExistence type="predicted"/>
<reference evidence="2" key="1">
    <citation type="journal article" date="2020" name="Fungal Divers.">
        <title>Resolving the Mortierellaceae phylogeny through synthesis of multi-gene phylogenetics and phylogenomics.</title>
        <authorList>
            <person name="Vandepol N."/>
            <person name="Liber J."/>
            <person name="Desiro A."/>
            <person name="Na H."/>
            <person name="Kennedy M."/>
            <person name="Barry K."/>
            <person name="Grigoriev I.V."/>
            <person name="Miller A.N."/>
            <person name="O'Donnell K."/>
            <person name="Stajich J.E."/>
            <person name="Bonito G."/>
        </authorList>
    </citation>
    <scope>NUCLEOTIDE SEQUENCE</scope>
    <source>
        <strain evidence="2">NRRL 2769</strain>
    </source>
</reference>
<evidence type="ECO:0000313" key="2">
    <source>
        <dbReference type="EMBL" id="KAG0017271.1"/>
    </source>
</evidence>
<feature type="region of interest" description="Disordered" evidence="1">
    <location>
        <begin position="20"/>
        <end position="102"/>
    </location>
</feature>
<feature type="compositionally biased region" description="Polar residues" evidence="1">
    <location>
        <begin position="218"/>
        <end position="228"/>
    </location>
</feature>
<feature type="region of interest" description="Disordered" evidence="1">
    <location>
        <begin position="305"/>
        <end position="328"/>
    </location>
</feature>
<sequence length="435" mass="46584">MSTLSAMNITSPWSSAKDFYHLKRRNTRGKKDHSRSSSRPLSSPASPFTDNLASKNSTYPEDDLLLIDPSSAKQSTRLEDSKCTEPYRSFNDTEKSSQPTNVPSWFGSLRSFAVSANSSSRGAFAPLGSLKTDPSISSRPHCRGRSSSIYYAGCLDGDDDDSDRECTLDEPITEKNGLKENRVRGPRRSWAMLDPSLGGFFPSSHKAVPGSDGELPSPTCSSSASPLHSPTFDVEGATISEAPYRDDDNRHDARGGGSSRTESNNALSNYEGHSNTATTAYPTSSAPSPTTSAFSLIKSYVPSLPSFQDSSSGSGGAQQTGAESSGSTGGFWSIRKLSLNLLSSSNQHASTENLLEDVQNESVEDRHENLYRDDGDSEETATPTSPSVSYFSSILGSATSTVGSKGSQLLSTQVRDNLEQLPVSSKSIMKIGRTD</sequence>
<keyword evidence="3" id="KW-1185">Reference proteome</keyword>
<feature type="region of interest" description="Disordered" evidence="1">
    <location>
        <begin position="345"/>
        <end position="388"/>
    </location>
</feature>
<feature type="compositionally biased region" description="Low complexity" evidence="1">
    <location>
        <begin position="276"/>
        <end position="292"/>
    </location>
</feature>
<feature type="compositionally biased region" description="Basic and acidic residues" evidence="1">
    <location>
        <begin position="363"/>
        <end position="374"/>
    </location>
</feature>
<dbReference type="EMBL" id="JAAAID010000459">
    <property type="protein sequence ID" value="KAG0017271.1"/>
    <property type="molecule type" value="Genomic_DNA"/>
</dbReference>
<feature type="compositionally biased region" description="Polar residues" evidence="1">
    <location>
        <begin position="259"/>
        <end position="275"/>
    </location>
</feature>
<feature type="compositionally biased region" description="Basic and acidic residues" evidence="1">
    <location>
        <begin position="76"/>
        <end position="95"/>
    </location>
</feature>
<feature type="region of interest" description="Disordered" evidence="1">
    <location>
        <begin position="120"/>
        <end position="148"/>
    </location>
</feature>
<name>A0A9P6MY52_9FUNG</name>
<feature type="compositionally biased region" description="Polar residues" evidence="1">
    <location>
        <begin position="48"/>
        <end position="59"/>
    </location>
</feature>
<feature type="compositionally biased region" description="Basic residues" evidence="1">
    <location>
        <begin position="22"/>
        <end position="33"/>
    </location>
</feature>
<evidence type="ECO:0000313" key="3">
    <source>
        <dbReference type="Proteomes" id="UP000703661"/>
    </source>
</evidence>
<dbReference type="Proteomes" id="UP000703661">
    <property type="component" value="Unassembled WGS sequence"/>
</dbReference>
<evidence type="ECO:0000256" key="1">
    <source>
        <dbReference type="SAM" id="MobiDB-lite"/>
    </source>
</evidence>
<comment type="caution">
    <text evidence="2">The sequence shown here is derived from an EMBL/GenBank/DDBJ whole genome shotgun (WGS) entry which is preliminary data.</text>
</comment>
<accession>A0A9P6MY52</accession>
<feature type="region of interest" description="Disordered" evidence="1">
    <location>
        <begin position="201"/>
        <end position="292"/>
    </location>
</feature>
<feature type="compositionally biased region" description="Low complexity" evidence="1">
    <location>
        <begin position="37"/>
        <end position="47"/>
    </location>
</feature>
<organism evidence="2 3">
    <name type="scientific">Entomortierella chlamydospora</name>
    <dbReference type="NCBI Taxonomy" id="101097"/>
    <lineage>
        <taxon>Eukaryota</taxon>
        <taxon>Fungi</taxon>
        <taxon>Fungi incertae sedis</taxon>
        <taxon>Mucoromycota</taxon>
        <taxon>Mortierellomycotina</taxon>
        <taxon>Mortierellomycetes</taxon>
        <taxon>Mortierellales</taxon>
        <taxon>Mortierellaceae</taxon>
        <taxon>Entomortierella</taxon>
    </lineage>
</organism>
<dbReference type="AlphaFoldDB" id="A0A9P6MY52"/>
<gene>
    <name evidence="2" type="ORF">BGZ80_008457</name>
</gene>